<dbReference type="Pfam" id="PF07727">
    <property type="entry name" value="RVT_2"/>
    <property type="match status" value="1"/>
</dbReference>
<dbReference type="EMBL" id="AM426721">
    <property type="protein sequence ID" value="CAN77928.1"/>
    <property type="molecule type" value="Genomic_DNA"/>
</dbReference>
<protein>
    <recommendedName>
        <fullName evidence="1">Reverse transcriptase Ty1/copia-type domain-containing protein</fullName>
    </recommendedName>
</protein>
<evidence type="ECO:0000313" key="2">
    <source>
        <dbReference type="EMBL" id="CAN77928.1"/>
    </source>
</evidence>
<sequence length="185" mass="21383">MKEEIGTRLSECERFFETLILKSIGFKWVYERNIGVDGKIETYRLVVMGYSEKPNFEYGKTFLSIVMLKSIIIFLSITTHLDYEIWQMDVKIAFLNSDLEENIYMMQPDGFITKALSIDQLEMPKSQANGEVVPSVAVKISWEVSNMAIKGLRDSSSNHFLVMESSLRLAKKLILRYVRIEFSKA</sequence>
<dbReference type="InterPro" id="IPR013103">
    <property type="entry name" value="RVT_2"/>
</dbReference>
<gene>
    <name evidence="2" type="ORF">VITISV_021715</name>
</gene>
<dbReference type="AlphaFoldDB" id="A5AH81"/>
<organism evidence="2">
    <name type="scientific">Vitis vinifera</name>
    <name type="common">Grape</name>
    <dbReference type="NCBI Taxonomy" id="29760"/>
    <lineage>
        <taxon>Eukaryota</taxon>
        <taxon>Viridiplantae</taxon>
        <taxon>Streptophyta</taxon>
        <taxon>Embryophyta</taxon>
        <taxon>Tracheophyta</taxon>
        <taxon>Spermatophyta</taxon>
        <taxon>Magnoliopsida</taxon>
        <taxon>eudicotyledons</taxon>
        <taxon>Gunneridae</taxon>
        <taxon>Pentapetalae</taxon>
        <taxon>rosids</taxon>
        <taxon>Vitales</taxon>
        <taxon>Vitaceae</taxon>
        <taxon>Viteae</taxon>
        <taxon>Vitis</taxon>
    </lineage>
</organism>
<accession>A5AH81</accession>
<evidence type="ECO:0000259" key="1">
    <source>
        <dbReference type="Pfam" id="PF07727"/>
    </source>
</evidence>
<feature type="domain" description="Reverse transcriptase Ty1/copia-type" evidence="1">
    <location>
        <begin position="22"/>
        <end position="114"/>
    </location>
</feature>
<reference evidence="2" key="1">
    <citation type="journal article" date="2007" name="PLoS ONE">
        <title>The first genome sequence of an elite grapevine cultivar (Pinot noir Vitis vinifera L.): coping with a highly heterozygous genome.</title>
        <authorList>
            <person name="Velasco R."/>
            <person name="Zharkikh A."/>
            <person name="Troggio M."/>
            <person name="Cartwright D.A."/>
            <person name="Cestaro A."/>
            <person name="Pruss D."/>
            <person name="Pindo M."/>
            <person name="FitzGerald L.M."/>
            <person name="Vezzulli S."/>
            <person name="Reid J."/>
            <person name="Malacarne G."/>
            <person name="Iliev D."/>
            <person name="Coppola G."/>
            <person name="Wardell B."/>
            <person name="Micheletti D."/>
            <person name="Macalma T."/>
            <person name="Facci M."/>
            <person name="Mitchell J.T."/>
            <person name="Perazzolli M."/>
            <person name="Eldredge G."/>
            <person name="Gatto P."/>
            <person name="Oyzerski R."/>
            <person name="Moretto M."/>
            <person name="Gutin N."/>
            <person name="Stefanini M."/>
            <person name="Chen Y."/>
            <person name="Segala C."/>
            <person name="Davenport C."/>
            <person name="Dematte L."/>
            <person name="Mraz A."/>
            <person name="Battilana J."/>
            <person name="Stormo K."/>
            <person name="Costa F."/>
            <person name="Tao Q."/>
            <person name="Si-Ammour A."/>
            <person name="Harkins T."/>
            <person name="Lackey A."/>
            <person name="Perbost C."/>
            <person name="Taillon B."/>
            <person name="Stella A."/>
            <person name="Solovyev V."/>
            <person name="Fawcett J.A."/>
            <person name="Sterck L."/>
            <person name="Vandepoele K."/>
            <person name="Grando S.M."/>
            <person name="Toppo S."/>
            <person name="Moser C."/>
            <person name="Lanchbury J."/>
            <person name="Bogden R."/>
            <person name="Skolnick M."/>
            <person name="Sgaramella V."/>
            <person name="Bhatnagar S.K."/>
            <person name="Fontana P."/>
            <person name="Gutin A."/>
            <person name="Van de Peer Y."/>
            <person name="Salamini F."/>
            <person name="Viola R."/>
        </authorList>
    </citation>
    <scope>NUCLEOTIDE SEQUENCE</scope>
</reference>
<proteinExistence type="predicted"/>
<name>A5AH81_VITVI</name>